<protein>
    <submittedName>
        <fullName evidence="1">Uncharacterized protein</fullName>
    </submittedName>
</protein>
<dbReference type="EMBL" id="CP091139">
    <property type="protein sequence ID" value="UUT34397.1"/>
    <property type="molecule type" value="Genomic_DNA"/>
</dbReference>
<reference evidence="1" key="1">
    <citation type="submission" date="2022-01" db="EMBL/GenBank/DDBJ databases">
        <title>Microbacterium eymi and Microbacterium rhizovicinus sp. nov., isolated from the rhizospheric soil of Elymus tsukushiensis, a plant native to the Dokdo Islands, Republic of Korea.</title>
        <authorList>
            <person name="Hwang Y.J."/>
        </authorList>
    </citation>
    <scope>NUCLEOTIDE SEQUENCE</scope>
    <source>
        <strain evidence="1">KUDC0405</strain>
    </source>
</reference>
<evidence type="ECO:0000313" key="1">
    <source>
        <dbReference type="EMBL" id="UUT34397.1"/>
    </source>
</evidence>
<evidence type="ECO:0000313" key="2">
    <source>
        <dbReference type="Proteomes" id="UP001054811"/>
    </source>
</evidence>
<dbReference type="RefSeq" id="WP_259610913.1">
    <property type="nucleotide sequence ID" value="NZ_CP091139.2"/>
</dbReference>
<accession>A0ABY5NGW8</accession>
<sequence>MGEYEGHAALRRRLEAAVRGAGTSDLGVRAAAFAGDLSALGPPYRTLVERVREESSRVTGADVSAVRAAAGGDSAAFEVILAAASGAGAQRWDAAVRAIAEAGDAPG</sequence>
<proteinExistence type="predicted"/>
<gene>
    <name evidence="1" type="ORF">L2X98_27670</name>
</gene>
<organism evidence="1 2">
    <name type="scientific">Microbacterium elymi</name>
    <dbReference type="NCBI Taxonomy" id="2909587"/>
    <lineage>
        <taxon>Bacteria</taxon>
        <taxon>Bacillati</taxon>
        <taxon>Actinomycetota</taxon>
        <taxon>Actinomycetes</taxon>
        <taxon>Micrococcales</taxon>
        <taxon>Microbacteriaceae</taxon>
        <taxon>Microbacterium</taxon>
    </lineage>
</organism>
<dbReference type="Proteomes" id="UP001054811">
    <property type="component" value="Chromosome"/>
</dbReference>
<keyword evidence="2" id="KW-1185">Reference proteome</keyword>
<name>A0ABY5NGW8_9MICO</name>